<sequence>MATEKTLTVASTPASKESCHGLDVQPPDATTRSLTSPTSKDNGNPCKDDSNPCVIQPRWLFRRFKDEPQTKHNSKARKILEDEQQETRWQLAEEIESIQDKYHQELRDIGTKYGRSFKTIINYVLYSPRYKNHHAPSLYLAKVSAKAEEVNKDQPIGDKIPLHRIQEMVQEEQSTSHYEGLTQDKKQALLEQLEEKQTVKVQGAQRSNVGTAEDCHHVMIVMSQEINGLAHRTGAHFVSFMPQSDIHNTFQPTLVSDSPASLIFFKRVVGISAEDILIKFEQFLCAHSLSINSREDLKDLRVQCTKMISKGFDQSTEAITGESNICMNYTNYDTNIVAHHHVKLDGQPIGIKFEKVSNLKNLQDLHQL</sequence>
<gene>
    <name evidence="2" type="ORF">IW261DRAFT_1570307</name>
</gene>
<reference evidence="2" key="1">
    <citation type="submission" date="2023-06" db="EMBL/GenBank/DDBJ databases">
        <authorList>
            <consortium name="Lawrence Berkeley National Laboratory"/>
            <person name="Ahrendt S."/>
            <person name="Sahu N."/>
            <person name="Indic B."/>
            <person name="Wong-Bajracharya J."/>
            <person name="Merenyi Z."/>
            <person name="Ke H.-M."/>
            <person name="Monk M."/>
            <person name="Kocsube S."/>
            <person name="Drula E."/>
            <person name="Lipzen A."/>
            <person name="Balint B."/>
            <person name="Henrissat B."/>
            <person name="Andreopoulos B."/>
            <person name="Martin F.M."/>
            <person name="Harder C.B."/>
            <person name="Rigling D."/>
            <person name="Ford K.L."/>
            <person name="Foster G.D."/>
            <person name="Pangilinan J."/>
            <person name="Papanicolaou A."/>
            <person name="Barry K."/>
            <person name="LaButti K."/>
            <person name="Viragh M."/>
            <person name="Koriabine M."/>
            <person name="Yan M."/>
            <person name="Riley R."/>
            <person name="Champramary S."/>
            <person name="Plett K.L."/>
            <person name="Tsai I.J."/>
            <person name="Slot J."/>
            <person name="Sipos G."/>
            <person name="Plett J."/>
            <person name="Nagy L.G."/>
            <person name="Grigoriev I.V."/>
        </authorList>
    </citation>
    <scope>NUCLEOTIDE SEQUENCE</scope>
    <source>
        <strain evidence="2">ICMP 16352</strain>
    </source>
</reference>
<protein>
    <submittedName>
        <fullName evidence="2">Uncharacterized protein</fullName>
    </submittedName>
</protein>
<dbReference type="EMBL" id="JAUEPR010000036">
    <property type="protein sequence ID" value="KAK0472949.1"/>
    <property type="molecule type" value="Genomic_DNA"/>
</dbReference>
<organism evidence="2 3">
    <name type="scientific">Armillaria novae-zelandiae</name>
    <dbReference type="NCBI Taxonomy" id="153914"/>
    <lineage>
        <taxon>Eukaryota</taxon>
        <taxon>Fungi</taxon>
        <taxon>Dikarya</taxon>
        <taxon>Basidiomycota</taxon>
        <taxon>Agaricomycotina</taxon>
        <taxon>Agaricomycetes</taxon>
        <taxon>Agaricomycetidae</taxon>
        <taxon>Agaricales</taxon>
        <taxon>Marasmiineae</taxon>
        <taxon>Physalacriaceae</taxon>
        <taxon>Armillaria</taxon>
    </lineage>
</organism>
<proteinExistence type="predicted"/>
<comment type="caution">
    <text evidence="2">The sequence shown here is derived from an EMBL/GenBank/DDBJ whole genome shotgun (WGS) entry which is preliminary data.</text>
</comment>
<feature type="compositionally biased region" description="Polar residues" evidence="1">
    <location>
        <begin position="28"/>
        <end position="42"/>
    </location>
</feature>
<evidence type="ECO:0000313" key="2">
    <source>
        <dbReference type="EMBL" id="KAK0472949.1"/>
    </source>
</evidence>
<evidence type="ECO:0000313" key="3">
    <source>
        <dbReference type="Proteomes" id="UP001175227"/>
    </source>
</evidence>
<feature type="compositionally biased region" description="Polar residues" evidence="1">
    <location>
        <begin position="1"/>
        <end position="15"/>
    </location>
</feature>
<accession>A0AA39U875</accession>
<dbReference type="AlphaFoldDB" id="A0AA39U875"/>
<feature type="region of interest" description="Disordered" evidence="1">
    <location>
        <begin position="1"/>
        <end position="51"/>
    </location>
</feature>
<keyword evidence="3" id="KW-1185">Reference proteome</keyword>
<name>A0AA39U875_9AGAR</name>
<dbReference type="Proteomes" id="UP001175227">
    <property type="component" value="Unassembled WGS sequence"/>
</dbReference>
<evidence type="ECO:0000256" key="1">
    <source>
        <dbReference type="SAM" id="MobiDB-lite"/>
    </source>
</evidence>